<sequence length="57" mass="6120">MGCGERGSLKMVWQNVGMAGLVQYLGDEPLSFHLSNPRAQQSCTPYACCCALPCLAL</sequence>
<reference evidence="1" key="1">
    <citation type="submission" date="2009-04" db="EMBL/GenBank/DDBJ databases">
        <authorList>
            <person name="Weinstock G."/>
            <person name="Sodergren E."/>
            <person name="Clifton S."/>
            <person name="Fulton L."/>
            <person name="Fulton B."/>
            <person name="Courtney L."/>
            <person name="Fronick C."/>
            <person name="Harrison M."/>
            <person name="Strong C."/>
            <person name="Farmer C."/>
            <person name="Delahaunty K."/>
            <person name="Markovic C."/>
            <person name="Hall O."/>
            <person name="Minx P."/>
            <person name="Tomlinson C."/>
            <person name="Mitreva M."/>
            <person name="Nelson J."/>
            <person name="Hou S."/>
            <person name="Wollam A."/>
            <person name="Pepin K.H."/>
            <person name="Johnson M."/>
            <person name="Bhonagiri V."/>
            <person name="Nash W.E."/>
            <person name="Warren W."/>
            <person name="Chinwalla A."/>
            <person name="Mardis E.R."/>
            <person name="Wilson R.K."/>
        </authorList>
    </citation>
    <scope>NUCLEOTIDE SEQUENCE [LARGE SCALE GENOMIC DNA]</scope>
    <source>
        <strain evidence="1">ATCC 51147</strain>
    </source>
</reference>
<comment type="caution">
    <text evidence="1">The sequence shown here is derived from an EMBL/GenBank/DDBJ whole genome shotgun (WGS) entry which is preliminary data.</text>
</comment>
<dbReference type="Proteomes" id="UP000003009">
    <property type="component" value="Unassembled WGS sequence"/>
</dbReference>
<evidence type="ECO:0000313" key="1">
    <source>
        <dbReference type="EMBL" id="EEP68883.1"/>
    </source>
</evidence>
<dbReference type="AlphaFoldDB" id="C4GF78"/>
<gene>
    <name evidence="1" type="ORF">GCWU000324_00792</name>
</gene>
<proteinExistence type="predicted"/>
<protein>
    <submittedName>
        <fullName evidence="1">Uncharacterized protein</fullName>
    </submittedName>
</protein>
<accession>C4GF78</accession>
<organism evidence="1 2">
    <name type="scientific">Kingella oralis ATCC 51147</name>
    <dbReference type="NCBI Taxonomy" id="629741"/>
    <lineage>
        <taxon>Bacteria</taxon>
        <taxon>Pseudomonadati</taxon>
        <taxon>Pseudomonadota</taxon>
        <taxon>Betaproteobacteria</taxon>
        <taxon>Neisseriales</taxon>
        <taxon>Neisseriaceae</taxon>
        <taxon>Kingella</taxon>
    </lineage>
</organism>
<name>C4GF78_9NEIS</name>
<dbReference type="STRING" id="629741.GCWU000324_00792"/>
<evidence type="ECO:0000313" key="2">
    <source>
        <dbReference type="Proteomes" id="UP000003009"/>
    </source>
</evidence>
<dbReference type="HOGENOM" id="CLU_2990678_0_0_4"/>
<keyword evidence="2" id="KW-1185">Reference proteome</keyword>
<dbReference type="EMBL" id="ACJW02000002">
    <property type="protein sequence ID" value="EEP68883.1"/>
    <property type="molecule type" value="Genomic_DNA"/>
</dbReference>